<accession>A0ACA9UQ91</accession>
<dbReference type="EMBL" id="CADEHS020000596">
    <property type="protein sequence ID" value="CAG9955617.1"/>
    <property type="molecule type" value="Genomic_DNA"/>
</dbReference>
<protein>
    <submittedName>
        <fullName evidence="1">Uncharacterized protein</fullName>
    </submittedName>
</protein>
<evidence type="ECO:0000313" key="2">
    <source>
        <dbReference type="Proteomes" id="UP000836387"/>
    </source>
</evidence>
<name>A0ACA9UQ91_BIOOC</name>
<sequence length="119" mass="13078">MDTDTHHHCNGAARITGYKEAAAKSFTFYRYKWVSFADKDTLKGGVMTWTLGHNDKKFSALKGLLGINFQDCSSLTERAEKTDTGKWASLNGQNCVMTDHGNPPKCPSSYDMASNSGGF</sequence>
<gene>
    <name evidence="1" type="ORF">CRV2_00017407</name>
</gene>
<evidence type="ECO:0000313" key="1">
    <source>
        <dbReference type="EMBL" id="CAG9955617.1"/>
    </source>
</evidence>
<organism evidence="1 2">
    <name type="scientific">Clonostachys rosea f. rosea IK726</name>
    <dbReference type="NCBI Taxonomy" id="1349383"/>
    <lineage>
        <taxon>Eukaryota</taxon>
        <taxon>Fungi</taxon>
        <taxon>Dikarya</taxon>
        <taxon>Ascomycota</taxon>
        <taxon>Pezizomycotina</taxon>
        <taxon>Sordariomycetes</taxon>
        <taxon>Hypocreomycetidae</taxon>
        <taxon>Hypocreales</taxon>
        <taxon>Bionectriaceae</taxon>
        <taxon>Clonostachys</taxon>
    </lineage>
</organism>
<dbReference type="Proteomes" id="UP000836387">
    <property type="component" value="Unassembled WGS sequence"/>
</dbReference>
<reference evidence="1" key="1">
    <citation type="submission" date="2020-04" db="EMBL/GenBank/DDBJ databases">
        <authorList>
            <person name="Broberg M."/>
        </authorList>
    </citation>
    <scope>NUCLEOTIDE SEQUENCE</scope>
</reference>
<comment type="caution">
    <text evidence="1">The sequence shown here is derived from an EMBL/GenBank/DDBJ whole genome shotgun (WGS) entry which is preliminary data.</text>
</comment>
<proteinExistence type="predicted"/>
<keyword evidence="2" id="KW-1185">Reference proteome</keyword>
<reference evidence="1" key="2">
    <citation type="submission" date="2021-10" db="EMBL/GenBank/DDBJ databases">
        <authorList>
            <person name="Piombo E."/>
        </authorList>
    </citation>
    <scope>NUCLEOTIDE SEQUENCE</scope>
</reference>